<protein>
    <recommendedName>
        <fullName evidence="1">DUF8165 domain-containing protein</fullName>
    </recommendedName>
</protein>
<accession>A0A6A8GAP1</accession>
<comment type="caution">
    <text evidence="2">The sequence shown here is derived from an EMBL/GenBank/DDBJ whole genome shotgun (WGS) entry which is preliminary data.</text>
</comment>
<reference evidence="2 3" key="1">
    <citation type="submission" date="2019-11" db="EMBL/GenBank/DDBJ databases">
        <title>Whole genome sequence of Haloferax sp. MBLA0078.</title>
        <authorList>
            <person name="Seo M.-J."/>
            <person name="Cho E.-S."/>
        </authorList>
    </citation>
    <scope>NUCLEOTIDE SEQUENCE [LARGE SCALE GENOMIC DNA]</scope>
    <source>
        <strain evidence="2 3">MBLA0078</strain>
    </source>
</reference>
<evidence type="ECO:0000313" key="2">
    <source>
        <dbReference type="EMBL" id="MRW97668.1"/>
    </source>
</evidence>
<name>A0A6A8GAP1_9EURY</name>
<feature type="domain" description="DUF8165" evidence="1">
    <location>
        <begin position="1"/>
        <end position="117"/>
    </location>
</feature>
<dbReference type="AlphaFoldDB" id="A0A6A8GAP1"/>
<evidence type="ECO:0000259" key="1">
    <source>
        <dbReference type="Pfam" id="PF26489"/>
    </source>
</evidence>
<evidence type="ECO:0000313" key="3">
    <source>
        <dbReference type="Proteomes" id="UP000443423"/>
    </source>
</evidence>
<dbReference type="Pfam" id="PF26489">
    <property type="entry name" value="DUF8165"/>
    <property type="match status" value="1"/>
</dbReference>
<gene>
    <name evidence="2" type="ORF">GJR99_13940</name>
</gene>
<dbReference type="OrthoDB" id="257388at2157"/>
<keyword evidence="3" id="KW-1185">Reference proteome</keyword>
<sequence length="119" mass="12589">MLKGHFTSAGASIEYGDAEVLFPVDDLDATVLQHRDAQLALADADGSAVVVVAPTSLATSYALTQHPLTAIAVDSLPDTVRAELADALDTSLEAFELVQIGKWSTDSPNRSLTEFTDSR</sequence>
<proteinExistence type="predicted"/>
<dbReference type="EMBL" id="WKJQ01000001">
    <property type="protein sequence ID" value="MRW97668.1"/>
    <property type="molecule type" value="Genomic_DNA"/>
</dbReference>
<dbReference type="InterPro" id="IPR058472">
    <property type="entry name" value="DUF8165"/>
</dbReference>
<dbReference type="RefSeq" id="WP_151113175.1">
    <property type="nucleotide sequence ID" value="NZ_WKJQ01000001.1"/>
</dbReference>
<organism evidence="2 3">
    <name type="scientific">Haloferax marinum</name>
    <dbReference type="NCBI Taxonomy" id="2666143"/>
    <lineage>
        <taxon>Archaea</taxon>
        <taxon>Methanobacteriati</taxon>
        <taxon>Methanobacteriota</taxon>
        <taxon>Stenosarchaea group</taxon>
        <taxon>Halobacteria</taxon>
        <taxon>Halobacteriales</taxon>
        <taxon>Haloferacaceae</taxon>
        <taxon>Haloferax</taxon>
    </lineage>
</organism>
<dbReference type="Proteomes" id="UP000443423">
    <property type="component" value="Unassembled WGS sequence"/>
</dbReference>